<name>A0A3B7MTR9_9BACT</name>
<dbReference type="KEGG" id="pseg:D3H65_26180"/>
<sequence>MKKLLLILTLFLTVGLAVTAQDDGDDKKTPGGKVEALKIAYITQKLNLSPEEAQKFWPIYNKYAAELRKVRVDGRLNKETEIEIEEKLLAIRKKYNGEFTKALSPEKVNAFFKAEKDFGTVLQKELLERRQQKLENRKNNNH</sequence>
<dbReference type="RefSeq" id="WP_119053133.1">
    <property type="nucleotide sequence ID" value="NZ_CP032157.1"/>
</dbReference>
<feature type="chain" id="PRO_5017649713" description="Sensor of ECF-type sigma factor" evidence="1">
    <location>
        <begin position="21"/>
        <end position="142"/>
    </location>
</feature>
<protein>
    <recommendedName>
        <fullName evidence="4">Sensor of ECF-type sigma factor</fullName>
    </recommendedName>
</protein>
<keyword evidence="3" id="KW-1185">Reference proteome</keyword>
<feature type="signal peptide" evidence="1">
    <location>
        <begin position="1"/>
        <end position="20"/>
    </location>
</feature>
<evidence type="ECO:0008006" key="4">
    <source>
        <dbReference type="Google" id="ProtNLM"/>
    </source>
</evidence>
<evidence type="ECO:0000256" key="1">
    <source>
        <dbReference type="SAM" id="SignalP"/>
    </source>
</evidence>
<reference evidence="2 3" key="1">
    <citation type="submission" date="2018-09" db="EMBL/GenBank/DDBJ databases">
        <title>Genome sequencing of strain 6GH32-13.</title>
        <authorList>
            <person name="Weon H.-Y."/>
            <person name="Heo J."/>
            <person name="Kwon S.-W."/>
        </authorList>
    </citation>
    <scope>NUCLEOTIDE SEQUENCE [LARGE SCALE GENOMIC DNA]</scope>
    <source>
        <strain evidence="2 3">5GH32-13</strain>
    </source>
</reference>
<evidence type="ECO:0000313" key="2">
    <source>
        <dbReference type="EMBL" id="AXY77257.1"/>
    </source>
</evidence>
<proteinExistence type="predicted"/>
<evidence type="ECO:0000313" key="3">
    <source>
        <dbReference type="Proteomes" id="UP000263900"/>
    </source>
</evidence>
<accession>A0A3B7MTR9</accession>
<dbReference type="OrthoDB" id="675330at2"/>
<dbReference type="EMBL" id="CP032157">
    <property type="protein sequence ID" value="AXY77257.1"/>
    <property type="molecule type" value="Genomic_DNA"/>
</dbReference>
<dbReference type="AlphaFoldDB" id="A0A3B7MTR9"/>
<keyword evidence="1" id="KW-0732">Signal</keyword>
<dbReference type="Proteomes" id="UP000263900">
    <property type="component" value="Chromosome"/>
</dbReference>
<gene>
    <name evidence="2" type="ORF">D3H65_26180</name>
</gene>
<organism evidence="2 3">
    <name type="scientific">Paraflavitalea soli</name>
    <dbReference type="NCBI Taxonomy" id="2315862"/>
    <lineage>
        <taxon>Bacteria</taxon>
        <taxon>Pseudomonadati</taxon>
        <taxon>Bacteroidota</taxon>
        <taxon>Chitinophagia</taxon>
        <taxon>Chitinophagales</taxon>
        <taxon>Chitinophagaceae</taxon>
        <taxon>Paraflavitalea</taxon>
    </lineage>
</organism>